<organism evidence="2 3">
    <name type="scientific">Paramecium primaurelia</name>
    <dbReference type="NCBI Taxonomy" id="5886"/>
    <lineage>
        <taxon>Eukaryota</taxon>
        <taxon>Sar</taxon>
        <taxon>Alveolata</taxon>
        <taxon>Ciliophora</taxon>
        <taxon>Intramacronucleata</taxon>
        <taxon>Oligohymenophorea</taxon>
        <taxon>Peniculida</taxon>
        <taxon>Parameciidae</taxon>
        <taxon>Paramecium</taxon>
    </lineage>
</organism>
<dbReference type="Proteomes" id="UP000688137">
    <property type="component" value="Unassembled WGS sequence"/>
</dbReference>
<feature type="transmembrane region" description="Helical" evidence="1">
    <location>
        <begin position="257"/>
        <end position="283"/>
    </location>
</feature>
<reference evidence="2" key="1">
    <citation type="submission" date="2021-01" db="EMBL/GenBank/DDBJ databases">
        <authorList>
            <consortium name="Genoscope - CEA"/>
            <person name="William W."/>
        </authorList>
    </citation>
    <scope>NUCLEOTIDE SEQUENCE</scope>
</reference>
<feature type="transmembrane region" description="Helical" evidence="1">
    <location>
        <begin position="99"/>
        <end position="119"/>
    </location>
</feature>
<dbReference type="OMA" id="EMIINVF"/>
<name>A0A8S1KED5_PARPR</name>
<feature type="transmembrane region" description="Helical" evidence="1">
    <location>
        <begin position="20"/>
        <end position="38"/>
    </location>
</feature>
<dbReference type="AlphaFoldDB" id="A0A8S1KED5"/>
<proteinExistence type="predicted"/>
<keyword evidence="1" id="KW-1133">Transmembrane helix</keyword>
<evidence type="ECO:0000256" key="1">
    <source>
        <dbReference type="SAM" id="Phobius"/>
    </source>
</evidence>
<comment type="caution">
    <text evidence="2">The sequence shown here is derived from an EMBL/GenBank/DDBJ whole genome shotgun (WGS) entry which is preliminary data.</text>
</comment>
<feature type="transmembrane region" description="Helical" evidence="1">
    <location>
        <begin position="215"/>
        <end position="237"/>
    </location>
</feature>
<keyword evidence="1" id="KW-0812">Transmembrane</keyword>
<gene>
    <name evidence="2" type="ORF">PPRIM_AZ9-3.1.T0210002</name>
</gene>
<keyword evidence="1" id="KW-0472">Membrane</keyword>
<sequence>MINETYKQNLSDFITNDLEKAFAIIILMMNTIMILWQASNFHKLIRFYMKMMDPTLLKINTLMFILSLIRIQAYSYAVFGCFLKEPDQKLFQPSVFRTLQSSSFIFYDLVLGVIGAKWISIMQKFFNYFQGISSLEMIINLFFFSFWFACQIFLFVAEFYHDKTWDQQIDRIYSILYFIYSLFSLITFVLGCLLFRRHVKDINTINENFKKYLDYSIILLIIGQALRLLFSQLRIWYATFLIQFKYGFNSENTQDTTLWSLISFILYLLSDYVPTSILLLIFYPNKQRMQQSIIAESVVEIE</sequence>
<accession>A0A8S1KED5</accession>
<evidence type="ECO:0000313" key="2">
    <source>
        <dbReference type="EMBL" id="CAD8053679.1"/>
    </source>
</evidence>
<dbReference type="EMBL" id="CAJJDM010000019">
    <property type="protein sequence ID" value="CAD8053679.1"/>
    <property type="molecule type" value="Genomic_DNA"/>
</dbReference>
<feature type="transmembrane region" description="Helical" evidence="1">
    <location>
        <begin position="172"/>
        <end position="195"/>
    </location>
</feature>
<feature type="transmembrane region" description="Helical" evidence="1">
    <location>
        <begin position="59"/>
        <end position="79"/>
    </location>
</feature>
<feature type="transmembrane region" description="Helical" evidence="1">
    <location>
        <begin position="139"/>
        <end position="160"/>
    </location>
</feature>
<keyword evidence="3" id="KW-1185">Reference proteome</keyword>
<evidence type="ECO:0000313" key="3">
    <source>
        <dbReference type="Proteomes" id="UP000688137"/>
    </source>
</evidence>
<protein>
    <submittedName>
        <fullName evidence="2">Uncharacterized protein</fullName>
    </submittedName>
</protein>